<gene>
    <name evidence="2" type="ORF">GALMADRAFT_142549</name>
</gene>
<feature type="compositionally biased region" description="Polar residues" evidence="1">
    <location>
        <begin position="1"/>
        <end position="14"/>
    </location>
</feature>
<feature type="compositionally biased region" description="Polar residues" evidence="1">
    <location>
        <begin position="244"/>
        <end position="273"/>
    </location>
</feature>
<feature type="compositionally biased region" description="Basic and acidic residues" evidence="1">
    <location>
        <begin position="46"/>
        <end position="60"/>
    </location>
</feature>
<accession>A0A067T1B0</accession>
<feature type="region of interest" description="Disordered" evidence="1">
    <location>
        <begin position="1"/>
        <end position="60"/>
    </location>
</feature>
<dbReference type="HOGENOM" id="CLU_702168_0_0_1"/>
<name>A0A067T1B0_GALM3</name>
<dbReference type="Proteomes" id="UP000027222">
    <property type="component" value="Unassembled WGS sequence"/>
</dbReference>
<feature type="compositionally biased region" description="Polar residues" evidence="1">
    <location>
        <begin position="196"/>
        <end position="218"/>
    </location>
</feature>
<evidence type="ECO:0000256" key="1">
    <source>
        <dbReference type="SAM" id="MobiDB-lite"/>
    </source>
</evidence>
<keyword evidence="3" id="KW-1185">Reference proteome</keyword>
<dbReference type="EMBL" id="KL142387">
    <property type="protein sequence ID" value="KDR72818.1"/>
    <property type="molecule type" value="Genomic_DNA"/>
</dbReference>
<protein>
    <submittedName>
        <fullName evidence="2">Uncharacterized protein</fullName>
    </submittedName>
</protein>
<organism evidence="2 3">
    <name type="scientific">Galerina marginata (strain CBS 339.88)</name>
    <dbReference type="NCBI Taxonomy" id="685588"/>
    <lineage>
        <taxon>Eukaryota</taxon>
        <taxon>Fungi</taxon>
        <taxon>Dikarya</taxon>
        <taxon>Basidiomycota</taxon>
        <taxon>Agaricomycotina</taxon>
        <taxon>Agaricomycetes</taxon>
        <taxon>Agaricomycetidae</taxon>
        <taxon>Agaricales</taxon>
        <taxon>Agaricineae</taxon>
        <taxon>Strophariaceae</taxon>
        <taxon>Galerina</taxon>
    </lineage>
</organism>
<evidence type="ECO:0000313" key="3">
    <source>
        <dbReference type="Proteomes" id="UP000027222"/>
    </source>
</evidence>
<reference evidence="3" key="1">
    <citation type="journal article" date="2014" name="Proc. Natl. Acad. Sci. U.S.A.">
        <title>Extensive sampling of basidiomycete genomes demonstrates inadequacy of the white-rot/brown-rot paradigm for wood decay fungi.</title>
        <authorList>
            <person name="Riley R."/>
            <person name="Salamov A.A."/>
            <person name="Brown D.W."/>
            <person name="Nagy L.G."/>
            <person name="Floudas D."/>
            <person name="Held B.W."/>
            <person name="Levasseur A."/>
            <person name="Lombard V."/>
            <person name="Morin E."/>
            <person name="Otillar R."/>
            <person name="Lindquist E.A."/>
            <person name="Sun H."/>
            <person name="LaButti K.M."/>
            <person name="Schmutz J."/>
            <person name="Jabbour D."/>
            <person name="Luo H."/>
            <person name="Baker S.E."/>
            <person name="Pisabarro A.G."/>
            <person name="Walton J.D."/>
            <person name="Blanchette R.A."/>
            <person name="Henrissat B."/>
            <person name="Martin F."/>
            <person name="Cullen D."/>
            <person name="Hibbett D.S."/>
            <person name="Grigoriev I.V."/>
        </authorList>
    </citation>
    <scope>NUCLEOTIDE SEQUENCE [LARGE SCALE GENOMIC DNA]</scope>
    <source>
        <strain evidence="3">CBS 339.88</strain>
    </source>
</reference>
<evidence type="ECO:0000313" key="2">
    <source>
        <dbReference type="EMBL" id="KDR72818.1"/>
    </source>
</evidence>
<sequence length="393" mass="43026">MEVTFRQSAGGTASSKRKRSDCSNSVEQTRKKGRTGSKSSPAVISESEHEFDNLEEEKGLEVEDLAYPAEHANTPERSLQATDLFTKLSVLSSSHITQPSITDGESAPQSYINRNDPEERTRMTELKWKLLRTAFFNANQDSSLSANFKFLPNVNPPAATLTPAFIKFDQPVSSDGLSVVVAADNTGVAGVENIKSPGSTMSEFTTGESSISVDNSRPNADHQAASKRRSCSGLTEPSARRQELVTQSIPEGSPKPSNTSNTQTRTPDTTSGTPPVHNFLPNLSRKMSRTIIPLQLQDLRLNRLRGIPPDLPPPDTIAPRYPVSVVSGFVTSQATEQPLSRRARFKSLTVERNADAVMQIIRDALRLKEDRDIDHREIGVQTGPETESRQDVG</sequence>
<dbReference type="AlphaFoldDB" id="A0A067T1B0"/>
<feature type="region of interest" description="Disordered" evidence="1">
    <location>
        <begin position="193"/>
        <end position="284"/>
    </location>
</feature>
<proteinExistence type="predicted"/>